<protein>
    <recommendedName>
        <fullName evidence="10">Cytochrome P450 monooxygenase</fullName>
    </recommendedName>
</protein>
<accession>A0A8H4T3M3</accession>
<evidence type="ECO:0000256" key="7">
    <source>
        <dbReference type="PIRSR" id="PIRSR602403-1"/>
    </source>
</evidence>
<reference evidence="8" key="2">
    <citation type="submission" date="2020-05" db="EMBL/GenBank/DDBJ databases">
        <authorList>
            <person name="Kim H.-S."/>
            <person name="Proctor R.H."/>
            <person name="Brown D.W."/>
        </authorList>
    </citation>
    <scope>NUCLEOTIDE SEQUENCE</scope>
    <source>
        <strain evidence="8">NRRL 20472</strain>
    </source>
</reference>
<dbReference type="InterPro" id="IPR002403">
    <property type="entry name" value="Cyt_P450_E_grp-IV"/>
</dbReference>
<dbReference type="CDD" id="cd11041">
    <property type="entry name" value="CYP503A1-like"/>
    <property type="match status" value="1"/>
</dbReference>
<evidence type="ECO:0008006" key="10">
    <source>
        <dbReference type="Google" id="ProtNLM"/>
    </source>
</evidence>
<evidence type="ECO:0000256" key="6">
    <source>
        <dbReference type="ARBA" id="ARBA00023033"/>
    </source>
</evidence>
<evidence type="ECO:0000313" key="8">
    <source>
        <dbReference type="EMBL" id="KAF4950618.1"/>
    </source>
</evidence>
<keyword evidence="4" id="KW-0560">Oxidoreductase</keyword>
<evidence type="ECO:0000256" key="4">
    <source>
        <dbReference type="ARBA" id="ARBA00023002"/>
    </source>
</evidence>
<dbReference type="GO" id="GO:0016705">
    <property type="term" value="F:oxidoreductase activity, acting on paired donors, with incorporation or reduction of molecular oxygen"/>
    <property type="evidence" value="ECO:0007669"/>
    <property type="project" value="InterPro"/>
</dbReference>
<evidence type="ECO:0000256" key="3">
    <source>
        <dbReference type="ARBA" id="ARBA00022723"/>
    </source>
</evidence>
<dbReference type="OrthoDB" id="1844152at2759"/>
<dbReference type="GO" id="GO:0020037">
    <property type="term" value="F:heme binding"/>
    <property type="evidence" value="ECO:0007669"/>
    <property type="project" value="InterPro"/>
</dbReference>
<feature type="binding site" description="axial binding residue" evidence="7">
    <location>
        <position position="488"/>
    </location>
    <ligand>
        <name>heme</name>
        <dbReference type="ChEBI" id="CHEBI:30413"/>
    </ligand>
    <ligandPart>
        <name>Fe</name>
        <dbReference type="ChEBI" id="CHEBI:18248"/>
    </ligandPart>
</feature>
<keyword evidence="6" id="KW-0503">Monooxygenase</keyword>
<dbReference type="EMBL" id="JABEXW010000959">
    <property type="protein sequence ID" value="KAF4950618.1"/>
    <property type="molecule type" value="Genomic_DNA"/>
</dbReference>
<comment type="caution">
    <text evidence="8">The sequence shown here is derived from an EMBL/GenBank/DDBJ whole genome shotgun (WGS) entry which is preliminary data.</text>
</comment>
<evidence type="ECO:0000256" key="1">
    <source>
        <dbReference type="ARBA" id="ARBA00001971"/>
    </source>
</evidence>
<reference evidence="8" key="1">
    <citation type="journal article" date="2020" name="BMC Genomics">
        <title>Correction to: Identification and distribution of gene clusters required for synthesis of sphingolipid metabolism inhibitors in diverse species of the filamentous fungus Fusarium.</title>
        <authorList>
            <person name="Kim H.S."/>
            <person name="Lohmar J.M."/>
            <person name="Busman M."/>
            <person name="Brown D.W."/>
            <person name="Naumann T.A."/>
            <person name="Divon H.H."/>
            <person name="Lysoe E."/>
            <person name="Uhlig S."/>
            <person name="Proctor R.H."/>
        </authorList>
    </citation>
    <scope>NUCLEOTIDE SEQUENCE</scope>
    <source>
        <strain evidence="8">NRRL 20472</strain>
    </source>
</reference>
<dbReference type="PANTHER" id="PTHR46206">
    <property type="entry name" value="CYTOCHROME P450"/>
    <property type="match status" value="1"/>
</dbReference>
<name>A0A8H4T3M3_9HYPO</name>
<dbReference type="Gene3D" id="1.10.630.10">
    <property type="entry name" value="Cytochrome P450"/>
    <property type="match status" value="1"/>
</dbReference>
<sequence length="508" mass="58420">MSFILNSNKNHTGSLSQFVMDNTNRTLLDWLPVRLHASDKIWSYEAVVALCFVLFYLAFCNIRKPVLGVPVVGHRSFLEPAWLVRLRFAFKGPSMIQTGYERFRESMFLVRRIGRDILIVPPKYIDEIRKLTKDTTRSVEPFIHDFAGELTKGMVFLESDLQNRVIQQKLTPSLGTLTTVMKKELDIAFSKEIPNCEEEWVKVDLNDILVRVVARISARVFLGPEEGHNEEWLTTTASYTKNLFLTGFILRPFPRFIRHLIALFLPTYHKLKKDVISARNIIGRIVSSRQIAAMQYGPTFEKSTDILQWMMDEGIGDEKKVENLSQRILILSLASIHTTALTMTQAMYDLCASPEYLEPIRDELSQVLLKHGGWQKTVLNYFLKLDSTLKESQRVHPVFQLTFNRIFHKPMTLSNGTHLPEGVRIAVPSYAMSQDPKNVPELDESPNFDPFRYSRIREDAAQPGNAQKFLFAMTDLRNMAFGYGKYACPGRFYASNEMKLILAHLLLR</sequence>
<keyword evidence="7" id="KW-0349">Heme</keyword>
<keyword evidence="9" id="KW-1185">Reference proteome</keyword>
<dbReference type="GO" id="GO:0005506">
    <property type="term" value="F:iron ion binding"/>
    <property type="evidence" value="ECO:0007669"/>
    <property type="project" value="InterPro"/>
</dbReference>
<dbReference type="SUPFAM" id="SSF48264">
    <property type="entry name" value="Cytochrome P450"/>
    <property type="match status" value="1"/>
</dbReference>
<dbReference type="Proteomes" id="UP000622797">
    <property type="component" value="Unassembled WGS sequence"/>
</dbReference>
<dbReference type="PRINTS" id="PR00465">
    <property type="entry name" value="EP450IV"/>
</dbReference>
<evidence type="ECO:0000256" key="5">
    <source>
        <dbReference type="ARBA" id="ARBA00023004"/>
    </source>
</evidence>
<keyword evidence="3 7" id="KW-0479">Metal-binding</keyword>
<evidence type="ECO:0000313" key="9">
    <source>
        <dbReference type="Proteomes" id="UP000622797"/>
    </source>
</evidence>
<dbReference type="PRINTS" id="PR00385">
    <property type="entry name" value="P450"/>
</dbReference>
<feature type="non-terminal residue" evidence="8">
    <location>
        <position position="1"/>
    </location>
</feature>
<proteinExistence type="inferred from homology"/>
<evidence type="ECO:0000256" key="2">
    <source>
        <dbReference type="ARBA" id="ARBA00010617"/>
    </source>
</evidence>
<dbReference type="GO" id="GO:0004497">
    <property type="term" value="F:monooxygenase activity"/>
    <property type="evidence" value="ECO:0007669"/>
    <property type="project" value="UniProtKB-KW"/>
</dbReference>
<keyword evidence="5 7" id="KW-0408">Iron</keyword>
<dbReference type="InterPro" id="IPR001128">
    <property type="entry name" value="Cyt_P450"/>
</dbReference>
<comment type="similarity">
    <text evidence="2">Belongs to the cytochrome P450 family.</text>
</comment>
<gene>
    <name evidence="8" type="ORF">FSARC_13123</name>
</gene>
<dbReference type="AlphaFoldDB" id="A0A8H4T3M3"/>
<dbReference type="InterPro" id="IPR036396">
    <property type="entry name" value="Cyt_P450_sf"/>
</dbReference>
<comment type="cofactor">
    <cofactor evidence="1 7">
        <name>heme</name>
        <dbReference type="ChEBI" id="CHEBI:30413"/>
    </cofactor>
</comment>
<dbReference type="Pfam" id="PF00067">
    <property type="entry name" value="p450"/>
    <property type="match status" value="1"/>
</dbReference>
<organism evidence="8 9">
    <name type="scientific">Fusarium sarcochroum</name>
    <dbReference type="NCBI Taxonomy" id="1208366"/>
    <lineage>
        <taxon>Eukaryota</taxon>
        <taxon>Fungi</taxon>
        <taxon>Dikarya</taxon>
        <taxon>Ascomycota</taxon>
        <taxon>Pezizomycotina</taxon>
        <taxon>Sordariomycetes</taxon>
        <taxon>Hypocreomycetidae</taxon>
        <taxon>Hypocreales</taxon>
        <taxon>Nectriaceae</taxon>
        <taxon>Fusarium</taxon>
        <taxon>Fusarium lateritium species complex</taxon>
    </lineage>
</organism>